<dbReference type="FunFam" id="3.40.30.10:FF:000010">
    <property type="entry name" value="Glutathione peroxidase"/>
    <property type="match status" value="1"/>
</dbReference>
<dbReference type="PANTHER" id="PTHR11592:SF78">
    <property type="entry name" value="GLUTATHIONE PEROXIDASE"/>
    <property type="match status" value="1"/>
</dbReference>
<protein>
    <recommendedName>
        <fullName evidence="5">Glutathione peroxidase</fullName>
    </recommendedName>
</protein>
<keyword evidence="3 5" id="KW-0560">Oxidoreductase</keyword>
<accession>A0A6S6TBA6</accession>
<evidence type="ECO:0000256" key="1">
    <source>
        <dbReference type="ARBA" id="ARBA00006926"/>
    </source>
</evidence>
<dbReference type="CDD" id="cd00340">
    <property type="entry name" value="GSH_Peroxidase"/>
    <property type="match status" value="1"/>
</dbReference>
<dbReference type="PROSITE" id="PS51355">
    <property type="entry name" value="GLUTATHIONE_PEROXID_3"/>
    <property type="match status" value="1"/>
</dbReference>
<dbReference type="SUPFAM" id="SSF52833">
    <property type="entry name" value="Thioredoxin-like"/>
    <property type="match status" value="1"/>
</dbReference>
<dbReference type="EMBL" id="CACVAQ010000238">
    <property type="protein sequence ID" value="CAA6816604.1"/>
    <property type="molecule type" value="Genomic_DNA"/>
</dbReference>
<dbReference type="PIRSF" id="PIRSF000303">
    <property type="entry name" value="Glutathion_perox"/>
    <property type="match status" value="1"/>
</dbReference>
<evidence type="ECO:0000313" key="6">
    <source>
        <dbReference type="EMBL" id="CAA6816604.1"/>
    </source>
</evidence>
<dbReference type="PANTHER" id="PTHR11592">
    <property type="entry name" value="GLUTATHIONE PEROXIDASE"/>
    <property type="match status" value="1"/>
</dbReference>
<dbReference type="Gene3D" id="3.40.30.10">
    <property type="entry name" value="Glutaredoxin"/>
    <property type="match status" value="1"/>
</dbReference>
<dbReference type="PROSITE" id="PS00460">
    <property type="entry name" value="GLUTATHIONE_PEROXID_1"/>
    <property type="match status" value="1"/>
</dbReference>
<dbReference type="InterPro" id="IPR000889">
    <property type="entry name" value="Glutathione_peroxidase"/>
</dbReference>
<dbReference type="GO" id="GO:0004601">
    <property type="term" value="F:peroxidase activity"/>
    <property type="evidence" value="ECO:0007669"/>
    <property type="project" value="UniProtKB-KW"/>
</dbReference>
<reference evidence="6" key="1">
    <citation type="submission" date="2020-01" db="EMBL/GenBank/DDBJ databases">
        <authorList>
            <person name="Meier V. D."/>
            <person name="Meier V D."/>
        </authorList>
    </citation>
    <scope>NUCLEOTIDE SEQUENCE</scope>
    <source>
        <strain evidence="6">HLG_WM_MAG_10</strain>
    </source>
</reference>
<evidence type="ECO:0000256" key="3">
    <source>
        <dbReference type="ARBA" id="ARBA00023002"/>
    </source>
</evidence>
<dbReference type="PRINTS" id="PR01011">
    <property type="entry name" value="GLUTPROXDASE"/>
</dbReference>
<dbReference type="Pfam" id="PF00255">
    <property type="entry name" value="GSHPx"/>
    <property type="match status" value="1"/>
</dbReference>
<keyword evidence="2 5" id="KW-0575">Peroxidase</keyword>
<evidence type="ECO:0000256" key="4">
    <source>
        <dbReference type="PIRSR" id="PIRSR000303-1"/>
    </source>
</evidence>
<sequence length="184" mass="21045">MKISFYAFFISLLLSSSAPKPNNIYDIKVKDIIGNNVSMSRYKGKTLLIVNVASKCGYTNQYQDLQALYDEYQDEGFVILGFPANNFMNQEPGTNEQINRFCTSKFGITFPMFSKISVKGKNIHPLYQYLTEKEANGFVQAPVKWNFQKFLVGKNGKVIKSFKPGERVNNAIIKRTIRKQVKDQ</sequence>
<dbReference type="InterPro" id="IPR036249">
    <property type="entry name" value="Thioredoxin-like_sf"/>
</dbReference>
<proteinExistence type="inferred from homology"/>
<name>A0A6S6TBA6_9BACT</name>
<gene>
    <name evidence="6" type="ORF">HELGO_WM42389</name>
</gene>
<dbReference type="InterPro" id="IPR029759">
    <property type="entry name" value="GPX_AS"/>
</dbReference>
<evidence type="ECO:0000256" key="2">
    <source>
        <dbReference type="ARBA" id="ARBA00022559"/>
    </source>
</evidence>
<organism evidence="6">
    <name type="scientific">uncultured Aureispira sp</name>
    <dbReference type="NCBI Taxonomy" id="1331704"/>
    <lineage>
        <taxon>Bacteria</taxon>
        <taxon>Pseudomonadati</taxon>
        <taxon>Bacteroidota</taxon>
        <taxon>Saprospiria</taxon>
        <taxon>Saprospirales</taxon>
        <taxon>Saprospiraceae</taxon>
        <taxon>Aureispira</taxon>
        <taxon>environmental samples</taxon>
    </lineage>
</organism>
<evidence type="ECO:0000256" key="5">
    <source>
        <dbReference type="RuleBase" id="RU000499"/>
    </source>
</evidence>
<dbReference type="AlphaFoldDB" id="A0A6S6TBA6"/>
<feature type="active site" evidence="4">
    <location>
        <position position="56"/>
    </location>
</feature>
<comment type="similarity">
    <text evidence="1 5">Belongs to the glutathione peroxidase family.</text>
</comment>
<dbReference type="GO" id="GO:0034599">
    <property type="term" value="P:cellular response to oxidative stress"/>
    <property type="evidence" value="ECO:0007669"/>
    <property type="project" value="TreeGrafter"/>
</dbReference>